<dbReference type="PANTHER" id="PTHR43071">
    <property type="entry name" value="2-AMINO-4-HYDROXY-6-HYDROXYMETHYLDIHYDROPTERIDINE PYROPHOSPHOKINASE"/>
    <property type="match status" value="1"/>
</dbReference>
<evidence type="ECO:0000256" key="2">
    <source>
        <dbReference type="ARBA" id="ARBA00005810"/>
    </source>
</evidence>
<keyword evidence="7" id="KW-0418">Kinase</keyword>
<protein>
    <recommendedName>
        <fullName evidence="4">2-amino-4-hydroxy-6-hydroxymethyldihydropteridine pyrophosphokinase</fullName>
        <ecNumber evidence="3">2.7.6.3</ecNumber>
    </recommendedName>
    <alternativeName>
        <fullName evidence="11">6-hydroxymethyl-7,8-dihydropterin pyrophosphokinase</fullName>
    </alternativeName>
    <alternativeName>
        <fullName evidence="12">7,8-dihydro-6-hydroxymethylpterin-pyrophosphokinase</fullName>
    </alternativeName>
</protein>
<evidence type="ECO:0000256" key="9">
    <source>
        <dbReference type="ARBA" id="ARBA00022909"/>
    </source>
</evidence>
<evidence type="ECO:0000256" key="7">
    <source>
        <dbReference type="ARBA" id="ARBA00022777"/>
    </source>
</evidence>
<accession>A0ABT2NN12</accession>
<dbReference type="RefSeq" id="WP_261496188.1">
    <property type="nucleotide sequence ID" value="NZ_JAOCQF010000002.1"/>
</dbReference>
<dbReference type="PANTHER" id="PTHR43071:SF1">
    <property type="entry name" value="2-AMINO-4-HYDROXY-6-HYDROXYMETHYLDIHYDROPTERIDINE PYROPHOSPHOKINASE"/>
    <property type="match status" value="1"/>
</dbReference>
<evidence type="ECO:0000256" key="1">
    <source>
        <dbReference type="ARBA" id="ARBA00005051"/>
    </source>
</evidence>
<comment type="similarity">
    <text evidence="2">Belongs to the HPPK family.</text>
</comment>
<proteinExistence type="inferred from homology"/>
<gene>
    <name evidence="14" type="primary">folK</name>
    <name evidence="14" type="ORF">N5I32_12390</name>
</gene>
<keyword evidence="5 14" id="KW-0808">Transferase</keyword>
<evidence type="ECO:0000313" key="15">
    <source>
        <dbReference type="Proteomes" id="UP001205601"/>
    </source>
</evidence>
<dbReference type="PROSITE" id="PS00794">
    <property type="entry name" value="HPPK"/>
    <property type="match status" value="1"/>
</dbReference>
<feature type="domain" description="7,8-dihydro-6-hydroxymethylpterin-pyrophosphokinase" evidence="13">
    <location>
        <begin position="97"/>
        <end position="108"/>
    </location>
</feature>
<dbReference type="Proteomes" id="UP001205601">
    <property type="component" value="Unassembled WGS sequence"/>
</dbReference>
<dbReference type="Gene3D" id="3.30.70.560">
    <property type="entry name" value="7,8-Dihydro-6-hydroxymethylpterin-pyrophosphokinase HPPK"/>
    <property type="match status" value="1"/>
</dbReference>
<dbReference type="EMBL" id="JAOCQF010000002">
    <property type="protein sequence ID" value="MCT8330318.1"/>
    <property type="molecule type" value="Genomic_DNA"/>
</dbReference>
<evidence type="ECO:0000256" key="10">
    <source>
        <dbReference type="ARBA" id="ARBA00029409"/>
    </source>
</evidence>
<dbReference type="EC" id="2.7.6.3" evidence="3"/>
<dbReference type="InterPro" id="IPR000550">
    <property type="entry name" value="Hppk"/>
</dbReference>
<dbReference type="Pfam" id="PF01288">
    <property type="entry name" value="HPPK"/>
    <property type="match status" value="1"/>
</dbReference>
<evidence type="ECO:0000256" key="5">
    <source>
        <dbReference type="ARBA" id="ARBA00022679"/>
    </source>
</evidence>
<dbReference type="NCBIfam" id="TIGR01498">
    <property type="entry name" value="folK"/>
    <property type="match status" value="1"/>
</dbReference>
<evidence type="ECO:0000256" key="6">
    <source>
        <dbReference type="ARBA" id="ARBA00022741"/>
    </source>
</evidence>
<sequence>MVSVQKDRQALIALGGNLPAGTVGSADLLRIALADLAGRAGRLQAVSRFFLTPAFPAGSGPDYVNAAALLSTALAPGALLAVLHDVEALHGRERTTRWGARTLDLDLLAMGDKVLPDAATQDRWRALDPARQREVAPDRLILPHPRLQDRGFVLVPLMDIAPLWRHPRTGKTVAEMAAALPEADKAAIRPL</sequence>
<reference evidence="15" key="1">
    <citation type="submission" date="2023-07" db="EMBL/GenBank/DDBJ databases">
        <title>Defluviimonas sediminis sp. nov., isolated from mangrove sediment.</title>
        <authorList>
            <person name="Liu L."/>
            <person name="Li J."/>
            <person name="Huang Y."/>
            <person name="Pan J."/>
            <person name="Li M."/>
        </authorList>
    </citation>
    <scope>NUCLEOTIDE SEQUENCE [LARGE SCALE GENOMIC DNA]</scope>
    <source>
        <strain evidence="15">FT324</strain>
    </source>
</reference>
<name>A0ABT2NN12_9RHOB</name>
<comment type="function">
    <text evidence="10">Catalyzes the transfer of pyrophosphate from adenosine triphosphate (ATP) to 6-hydroxymethyl-7,8-dihydropterin, an enzymatic step in folate biosynthesis pathway.</text>
</comment>
<keyword evidence="9" id="KW-0289">Folate biosynthesis</keyword>
<comment type="pathway">
    <text evidence="1">Cofactor biosynthesis; tetrahydrofolate biosynthesis; 2-amino-4-hydroxy-6-hydroxymethyl-7,8-dihydropteridine diphosphate from 7,8-dihydroneopterin triphosphate: step 4/4.</text>
</comment>
<keyword evidence="15" id="KW-1185">Reference proteome</keyword>
<evidence type="ECO:0000313" key="14">
    <source>
        <dbReference type="EMBL" id="MCT8330318.1"/>
    </source>
</evidence>
<dbReference type="InterPro" id="IPR035907">
    <property type="entry name" value="Hppk_sf"/>
</dbReference>
<dbReference type="GO" id="GO:0003848">
    <property type="term" value="F:2-amino-4-hydroxy-6-hydroxymethyldihydropteridine diphosphokinase activity"/>
    <property type="evidence" value="ECO:0007669"/>
    <property type="project" value="UniProtKB-EC"/>
</dbReference>
<dbReference type="SUPFAM" id="SSF55083">
    <property type="entry name" value="6-hydroxymethyl-7,8-dihydropterin pyrophosphokinase, HPPK"/>
    <property type="match status" value="1"/>
</dbReference>
<keyword evidence="8" id="KW-0067">ATP-binding</keyword>
<dbReference type="CDD" id="cd00483">
    <property type="entry name" value="HPPK"/>
    <property type="match status" value="1"/>
</dbReference>
<evidence type="ECO:0000259" key="13">
    <source>
        <dbReference type="PROSITE" id="PS00794"/>
    </source>
</evidence>
<evidence type="ECO:0000256" key="3">
    <source>
        <dbReference type="ARBA" id="ARBA00013253"/>
    </source>
</evidence>
<evidence type="ECO:0000256" key="12">
    <source>
        <dbReference type="ARBA" id="ARBA00033413"/>
    </source>
</evidence>
<organism evidence="14 15">
    <name type="scientific">Albidovulum sediminis</name>
    <dbReference type="NCBI Taxonomy" id="3066345"/>
    <lineage>
        <taxon>Bacteria</taxon>
        <taxon>Pseudomonadati</taxon>
        <taxon>Pseudomonadota</taxon>
        <taxon>Alphaproteobacteria</taxon>
        <taxon>Rhodobacterales</taxon>
        <taxon>Paracoccaceae</taxon>
        <taxon>Albidovulum</taxon>
    </lineage>
</organism>
<keyword evidence="6" id="KW-0547">Nucleotide-binding</keyword>
<evidence type="ECO:0000256" key="11">
    <source>
        <dbReference type="ARBA" id="ARBA00029766"/>
    </source>
</evidence>
<evidence type="ECO:0000256" key="4">
    <source>
        <dbReference type="ARBA" id="ARBA00016218"/>
    </source>
</evidence>
<comment type="caution">
    <text evidence="14">The sequence shown here is derived from an EMBL/GenBank/DDBJ whole genome shotgun (WGS) entry which is preliminary data.</text>
</comment>
<evidence type="ECO:0000256" key="8">
    <source>
        <dbReference type="ARBA" id="ARBA00022840"/>
    </source>
</evidence>